<comment type="caution">
    <text evidence="1">The sequence shown here is derived from an EMBL/GenBank/DDBJ whole genome shotgun (WGS) entry which is preliminary data.</text>
</comment>
<proteinExistence type="predicted"/>
<evidence type="ECO:0000313" key="2">
    <source>
        <dbReference type="Proteomes" id="UP001177260"/>
    </source>
</evidence>
<evidence type="ECO:0000313" key="1">
    <source>
        <dbReference type="EMBL" id="KAK1149456.1"/>
    </source>
</evidence>
<keyword evidence="2" id="KW-1185">Reference proteome</keyword>
<sequence>MYRFVLTFIVGASIVATLVGREQIANTLTSEHSITDKINALLFLKKKEQEELEARRKAEAEDSDPLAGNPEVRSDIQTDIDIDIDTKAQP</sequence>
<organism evidence="1 2">
    <name type="scientific">Aspergillus melleus</name>
    <dbReference type="NCBI Taxonomy" id="138277"/>
    <lineage>
        <taxon>Eukaryota</taxon>
        <taxon>Fungi</taxon>
        <taxon>Dikarya</taxon>
        <taxon>Ascomycota</taxon>
        <taxon>Pezizomycotina</taxon>
        <taxon>Eurotiomycetes</taxon>
        <taxon>Eurotiomycetidae</taxon>
        <taxon>Eurotiales</taxon>
        <taxon>Aspergillaceae</taxon>
        <taxon>Aspergillus</taxon>
        <taxon>Aspergillus subgen. Circumdati</taxon>
    </lineage>
</organism>
<dbReference type="EMBL" id="JAOPJF010000004">
    <property type="protein sequence ID" value="KAK1149456.1"/>
    <property type="molecule type" value="Genomic_DNA"/>
</dbReference>
<name>A0ACC3BGC1_9EURO</name>
<protein>
    <submittedName>
        <fullName evidence="1">Uncharacterized protein</fullName>
    </submittedName>
</protein>
<gene>
    <name evidence="1" type="ORF">N8T08_006679</name>
</gene>
<accession>A0ACC3BGC1</accession>
<dbReference type="Proteomes" id="UP001177260">
    <property type="component" value="Unassembled WGS sequence"/>
</dbReference>
<reference evidence="1 2" key="1">
    <citation type="journal article" date="2023" name="ACS Omega">
        <title>Identification of the Neoaspergillic Acid Biosynthesis Gene Cluster by Establishing an In Vitro CRISPR-Ribonucleoprotein Genetic System in Aspergillus melleus.</title>
        <authorList>
            <person name="Yuan B."/>
            <person name="Grau M.F."/>
            <person name="Murata R.M."/>
            <person name="Torok T."/>
            <person name="Venkateswaran K."/>
            <person name="Stajich J.E."/>
            <person name="Wang C.C.C."/>
        </authorList>
    </citation>
    <scope>NUCLEOTIDE SEQUENCE [LARGE SCALE GENOMIC DNA]</scope>
    <source>
        <strain evidence="1 2">IMV 1140</strain>
    </source>
</reference>